<accession>A0A1N7RLG4</accession>
<proteinExistence type="predicted"/>
<evidence type="ECO:0000313" key="3">
    <source>
        <dbReference type="Proteomes" id="UP000195569"/>
    </source>
</evidence>
<dbReference type="PANTHER" id="PTHR38600">
    <property type="entry name" value="TRANSCRIPTIONAL REGULATORY PROTEIN"/>
    <property type="match status" value="1"/>
</dbReference>
<protein>
    <submittedName>
        <fullName evidence="2">Transcriptional regulator, ArsR family (Modular protein)</fullName>
    </submittedName>
</protein>
<dbReference type="Gene3D" id="1.10.10.10">
    <property type="entry name" value="Winged helix-like DNA-binding domain superfamily/Winged helix DNA-binding domain"/>
    <property type="match status" value="1"/>
</dbReference>
<evidence type="ECO:0000259" key="1">
    <source>
        <dbReference type="PROSITE" id="PS50987"/>
    </source>
</evidence>
<dbReference type="InterPro" id="IPR011991">
    <property type="entry name" value="ArsR-like_HTH"/>
</dbReference>
<dbReference type="EMBL" id="CYGY02000007">
    <property type="protein sequence ID" value="SIT35939.1"/>
    <property type="molecule type" value="Genomic_DNA"/>
</dbReference>
<dbReference type="SUPFAM" id="SSF46785">
    <property type="entry name" value="Winged helix' DNA-binding domain"/>
    <property type="match status" value="1"/>
</dbReference>
<sequence length="152" mass="17584">MRIVQRFPDPSRSVAAIANDQLDMQAIACLLFMQEITCISPFMAERPDDNLLFKALADPSRRKLLDLLHAHDGRTLNDLCEHMDMTRQGVTQHLDLLEAANLVATVRRGREKLHFLNPVPLQEIYERWIAKFEKPRLKALSKLKRRLEKGND</sequence>
<dbReference type="CDD" id="cd00090">
    <property type="entry name" value="HTH_ARSR"/>
    <property type="match status" value="1"/>
</dbReference>
<dbReference type="PRINTS" id="PR00778">
    <property type="entry name" value="HTHARSR"/>
</dbReference>
<dbReference type="InterPro" id="IPR001845">
    <property type="entry name" value="HTH_ArsR_DNA-bd_dom"/>
</dbReference>
<dbReference type="SMART" id="SM00418">
    <property type="entry name" value="HTH_ARSR"/>
    <property type="match status" value="1"/>
</dbReference>
<dbReference type="Proteomes" id="UP000195569">
    <property type="component" value="Unassembled WGS sequence"/>
</dbReference>
<dbReference type="Pfam" id="PF12840">
    <property type="entry name" value="HTH_20"/>
    <property type="match status" value="1"/>
</dbReference>
<comment type="caution">
    <text evidence="2">The sequence shown here is derived from an EMBL/GenBank/DDBJ whole genome shotgun (WGS) entry which is preliminary data.</text>
</comment>
<gene>
    <name evidence="2" type="ORF">BN2476_70081</name>
</gene>
<keyword evidence="3" id="KW-1185">Reference proteome</keyword>
<dbReference type="InterPro" id="IPR036390">
    <property type="entry name" value="WH_DNA-bd_sf"/>
</dbReference>
<reference evidence="2" key="1">
    <citation type="submission" date="2016-12" db="EMBL/GenBank/DDBJ databases">
        <authorList>
            <person name="Moulin L."/>
        </authorList>
    </citation>
    <scope>NUCLEOTIDE SEQUENCE [LARGE SCALE GENOMIC DNA]</scope>
    <source>
        <strain evidence="2">STM 7183</strain>
    </source>
</reference>
<dbReference type="GO" id="GO:0003700">
    <property type="term" value="F:DNA-binding transcription factor activity"/>
    <property type="evidence" value="ECO:0007669"/>
    <property type="project" value="InterPro"/>
</dbReference>
<evidence type="ECO:0000313" key="2">
    <source>
        <dbReference type="EMBL" id="SIT35939.1"/>
    </source>
</evidence>
<dbReference type="InterPro" id="IPR036388">
    <property type="entry name" value="WH-like_DNA-bd_sf"/>
</dbReference>
<dbReference type="AlphaFoldDB" id="A0A1N7RLG4"/>
<name>A0A1N7RLG4_9BURK</name>
<dbReference type="PANTHER" id="PTHR38600:SF1">
    <property type="entry name" value="TRANSCRIPTIONAL REGULATORY PROTEIN"/>
    <property type="match status" value="1"/>
</dbReference>
<dbReference type="PROSITE" id="PS50987">
    <property type="entry name" value="HTH_ARSR_2"/>
    <property type="match status" value="1"/>
</dbReference>
<feature type="domain" description="HTH arsR-type" evidence="1">
    <location>
        <begin position="43"/>
        <end position="136"/>
    </location>
</feature>
<dbReference type="NCBIfam" id="NF033788">
    <property type="entry name" value="HTH_metalloreg"/>
    <property type="match status" value="1"/>
</dbReference>
<organism evidence="2 3">
    <name type="scientific">Paraburkholderia piptadeniae</name>
    <dbReference type="NCBI Taxonomy" id="1701573"/>
    <lineage>
        <taxon>Bacteria</taxon>
        <taxon>Pseudomonadati</taxon>
        <taxon>Pseudomonadota</taxon>
        <taxon>Betaproteobacteria</taxon>
        <taxon>Burkholderiales</taxon>
        <taxon>Burkholderiaceae</taxon>
        <taxon>Paraburkholderia</taxon>
    </lineage>
</organism>